<name>A0A402AHN1_9CHLR</name>
<evidence type="ECO:0000256" key="1">
    <source>
        <dbReference type="SAM" id="Phobius"/>
    </source>
</evidence>
<gene>
    <name evidence="2" type="ORF">KDK_23440</name>
</gene>
<evidence type="ECO:0000313" key="2">
    <source>
        <dbReference type="EMBL" id="GCE18544.1"/>
    </source>
</evidence>
<accession>A0A402AHN1</accession>
<keyword evidence="1" id="KW-1133">Transmembrane helix</keyword>
<evidence type="ECO:0008006" key="4">
    <source>
        <dbReference type="Google" id="ProtNLM"/>
    </source>
</evidence>
<dbReference type="AlphaFoldDB" id="A0A402AHN1"/>
<sequence length="161" mass="18375">MEAAVSIETATTKIKKHIRYWQPLMLGILVGVGLLLRLYGLNWDQGNRFHPDEPYIVFYASNVAWPQSPAQFFDPVHSPLNPHFFAYGSLPIYLLALLGHAIAIFSPAFFTYAHLNLLGRVISAVLDSGTILLTAMLAFRLCKYDTHTMLPRGWWPCWRQR</sequence>
<proteinExistence type="predicted"/>
<feature type="transmembrane region" description="Helical" evidence="1">
    <location>
        <begin position="121"/>
        <end position="142"/>
    </location>
</feature>
<reference evidence="3" key="1">
    <citation type="submission" date="2018-12" db="EMBL/GenBank/DDBJ databases">
        <title>Tengunoibacter tsumagoiensis gen. nov., sp. nov., Dictyobacter kobayashii sp. nov., D. alpinus sp. nov., and D. joshuensis sp. nov. and description of Dictyobacteraceae fam. nov. within the order Ktedonobacterales isolated from Tengu-no-mugimeshi.</title>
        <authorList>
            <person name="Wang C.M."/>
            <person name="Zheng Y."/>
            <person name="Sakai Y."/>
            <person name="Toyoda A."/>
            <person name="Minakuchi Y."/>
            <person name="Abe K."/>
            <person name="Yokota A."/>
            <person name="Yabe S."/>
        </authorList>
    </citation>
    <scope>NUCLEOTIDE SEQUENCE [LARGE SCALE GENOMIC DNA]</scope>
    <source>
        <strain evidence="3">Uno11</strain>
    </source>
</reference>
<keyword evidence="1" id="KW-0812">Transmembrane</keyword>
<keyword evidence="3" id="KW-1185">Reference proteome</keyword>
<comment type="caution">
    <text evidence="2">The sequence shown here is derived from an EMBL/GenBank/DDBJ whole genome shotgun (WGS) entry which is preliminary data.</text>
</comment>
<dbReference type="EMBL" id="BIFS01000001">
    <property type="protein sequence ID" value="GCE18544.1"/>
    <property type="molecule type" value="Genomic_DNA"/>
</dbReference>
<keyword evidence="1" id="KW-0472">Membrane</keyword>
<protein>
    <recommendedName>
        <fullName evidence="4">Glycosyltransferase RgtA/B/C/D-like domain-containing protein</fullName>
    </recommendedName>
</protein>
<dbReference type="OrthoDB" id="3651658at2"/>
<feature type="transmembrane region" description="Helical" evidence="1">
    <location>
        <begin position="20"/>
        <end position="39"/>
    </location>
</feature>
<dbReference type="RefSeq" id="WP_126550063.1">
    <property type="nucleotide sequence ID" value="NZ_BIFS01000001.1"/>
</dbReference>
<evidence type="ECO:0000313" key="3">
    <source>
        <dbReference type="Proteomes" id="UP000287188"/>
    </source>
</evidence>
<organism evidence="2 3">
    <name type="scientific">Dictyobacter kobayashii</name>
    <dbReference type="NCBI Taxonomy" id="2014872"/>
    <lineage>
        <taxon>Bacteria</taxon>
        <taxon>Bacillati</taxon>
        <taxon>Chloroflexota</taxon>
        <taxon>Ktedonobacteria</taxon>
        <taxon>Ktedonobacterales</taxon>
        <taxon>Dictyobacteraceae</taxon>
        <taxon>Dictyobacter</taxon>
    </lineage>
</organism>
<dbReference type="Proteomes" id="UP000287188">
    <property type="component" value="Unassembled WGS sequence"/>
</dbReference>
<feature type="transmembrane region" description="Helical" evidence="1">
    <location>
        <begin position="92"/>
        <end position="115"/>
    </location>
</feature>